<name>A0A0D2KTJ5_9CHLO</name>
<reference evidence="2 3" key="1">
    <citation type="journal article" date="2013" name="BMC Genomics">
        <title>Reconstruction of the lipid metabolism for the microalga Monoraphidium neglectum from its genome sequence reveals characteristics suitable for biofuel production.</title>
        <authorList>
            <person name="Bogen C."/>
            <person name="Al-Dilaimi A."/>
            <person name="Albersmeier A."/>
            <person name="Wichmann J."/>
            <person name="Grundmann M."/>
            <person name="Rupp O."/>
            <person name="Lauersen K.J."/>
            <person name="Blifernez-Klassen O."/>
            <person name="Kalinowski J."/>
            <person name="Goesmann A."/>
            <person name="Mussgnug J.H."/>
            <person name="Kruse O."/>
        </authorList>
    </citation>
    <scope>NUCLEOTIDE SEQUENCE [LARGE SCALE GENOMIC DNA]</scope>
    <source>
        <strain evidence="2 3">SAG 48.87</strain>
    </source>
</reference>
<dbReference type="GeneID" id="25742046"/>
<feature type="region of interest" description="Disordered" evidence="1">
    <location>
        <begin position="1"/>
        <end position="20"/>
    </location>
</feature>
<dbReference type="RefSeq" id="XP_013897808.1">
    <property type="nucleotide sequence ID" value="XM_014042354.1"/>
</dbReference>
<keyword evidence="3" id="KW-1185">Reference proteome</keyword>
<dbReference type="Proteomes" id="UP000054498">
    <property type="component" value="Unassembled WGS sequence"/>
</dbReference>
<dbReference type="EMBL" id="KK102063">
    <property type="protein sequence ID" value="KIY98788.1"/>
    <property type="molecule type" value="Genomic_DNA"/>
</dbReference>
<proteinExistence type="predicted"/>
<dbReference type="KEGG" id="mng:MNEG_9171"/>
<evidence type="ECO:0000313" key="3">
    <source>
        <dbReference type="Proteomes" id="UP000054498"/>
    </source>
</evidence>
<evidence type="ECO:0000313" key="2">
    <source>
        <dbReference type="EMBL" id="KIY98788.1"/>
    </source>
</evidence>
<organism evidence="2 3">
    <name type="scientific">Monoraphidium neglectum</name>
    <dbReference type="NCBI Taxonomy" id="145388"/>
    <lineage>
        <taxon>Eukaryota</taxon>
        <taxon>Viridiplantae</taxon>
        <taxon>Chlorophyta</taxon>
        <taxon>core chlorophytes</taxon>
        <taxon>Chlorophyceae</taxon>
        <taxon>CS clade</taxon>
        <taxon>Sphaeropleales</taxon>
        <taxon>Selenastraceae</taxon>
        <taxon>Monoraphidium</taxon>
    </lineage>
</organism>
<dbReference type="AlphaFoldDB" id="A0A0D2KTJ5"/>
<gene>
    <name evidence="2" type="ORF">MNEG_9171</name>
</gene>
<evidence type="ECO:0000256" key="1">
    <source>
        <dbReference type="SAM" id="MobiDB-lite"/>
    </source>
</evidence>
<sequence>MVRSSFTDQQPSEHGRVNTLVMPPEKHISVPKNELRLALKNRLELTDREMFDDLVKLIEGVASFDFVDIKRRMRANFLPFACGARGEAYVQRAGKGVPSASDLDAKVCGVA</sequence>
<feature type="compositionally biased region" description="Polar residues" evidence="1">
    <location>
        <begin position="1"/>
        <end position="10"/>
    </location>
</feature>
<accession>A0A0D2KTJ5</accession>
<dbReference type="OrthoDB" id="2020015at2759"/>
<protein>
    <submittedName>
        <fullName evidence="2">Uncharacterized protein</fullName>
    </submittedName>
</protein>